<evidence type="ECO:0000259" key="8">
    <source>
        <dbReference type="Pfam" id="PF13515"/>
    </source>
</evidence>
<evidence type="ECO:0008006" key="11">
    <source>
        <dbReference type="Google" id="ProtNLM"/>
    </source>
</evidence>
<dbReference type="PANTHER" id="PTHR47804:SF3">
    <property type="entry name" value="PROTEIN BRE4"/>
    <property type="match status" value="1"/>
</dbReference>
<keyword evidence="2 6" id="KW-0812">Transmembrane</keyword>
<evidence type="ECO:0000313" key="10">
    <source>
        <dbReference type="Proteomes" id="UP000766486"/>
    </source>
</evidence>
<feature type="transmembrane region" description="Helical" evidence="6">
    <location>
        <begin position="200"/>
        <end position="219"/>
    </location>
</feature>
<dbReference type="InterPro" id="IPR052430">
    <property type="entry name" value="IVT-Associated"/>
</dbReference>
<dbReference type="InterPro" id="IPR023244">
    <property type="entry name" value="Brefeldin_A-sensitivity_4"/>
</dbReference>
<accession>A0ABY6UY73</accession>
<feature type="region of interest" description="Disordered" evidence="5">
    <location>
        <begin position="1"/>
        <end position="56"/>
    </location>
</feature>
<comment type="caution">
    <text evidence="9">The sequence shown here is derived from an EMBL/GenBank/DDBJ whole genome shotgun (WGS) entry which is preliminary data.</text>
</comment>
<keyword evidence="10" id="KW-1185">Reference proteome</keyword>
<name>A0ABY6UY73_BIOOC</name>
<dbReference type="Pfam" id="PF10337">
    <property type="entry name" value="ArAE_2_N"/>
    <property type="match status" value="1"/>
</dbReference>
<dbReference type="InterPro" id="IPR049453">
    <property type="entry name" value="Memb_transporter_dom"/>
</dbReference>
<dbReference type="PRINTS" id="PR02047">
    <property type="entry name" value="BREFELDNASP4"/>
</dbReference>
<evidence type="ECO:0000256" key="1">
    <source>
        <dbReference type="ARBA" id="ARBA00004141"/>
    </source>
</evidence>
<sequence length="1063" mass="119066">MNPELALPSLYKASSVPARSHKDEDAAASASGGQPALAPDFGSSLRRRPTLNTRRSSTISTVQIERIVSEERTDTNTYGVSELREGFFDALFLKPPKAPQDDLKERFEATLPEGWKAKSPLRPRILTKKQWNRLRGIVVELLTTREGVRLLKTFTAFFTAYALCLVPSVHNWLGNYSYIMAVSTILNHPARSFGSQIDGAILTIVGTGAGLGWGIVGLLLSTSTIAARAGFGGILALFLALFMTTMGWMRSFFLRFYQCVLCAGIAIMCMTLAETNDHSVEWSKARSYGISWVLGQAIALAVNCLIWPDAGARPLAITFHDFFRITKNALEIPSPRDNGRQRRLAQSYVDLSQAHRDLRLDLTITRFRPDDVEELRNLMQGVIRALLSMDTETYLMHDASQAKGAGVIINMPEAPGVNTADFGLRNEESLADLEDVSTMVLRTLSEPLREVLDSILEGLNRSDAALMDLSGYRKYIGPPMELSADVGAVQIRLNSALSILNDAEITVFQSNKLTSRTMQAADIVQLFLFVRHTREAADAIQNLLDKVEDMKQMSDWPRLNLPSYSFWKAIHRANRQTRHDRGGITAGSYHSTFVQIADLLESIKSKEHKPARTRANTPEPEDDGGESMPYPIDSHPQTEDPDKADEDDVGHKIWRILRHLQGFEGRYALKVCIVTSLLSVPSYLDGHEWWDRYQVWWAVAASWIMIHPRVGGNVQDLFTRSFCAILGAIWAGAAQAAGKRNPYVTGVFSAIFMTPMLYRFVQSSHPRSGLIGCLSFTVVSLSLHNRPKDDAAVTYTIAMGLCFFVGTTVPILVNWVLWPFVARHELRSALSSMIFFMSIIYRNVVAKYVYFEEGKEPTAVDIQKSEQLEGHIREGFLRIRQLLELTRHEIRLRAPFDPLPYSALADACERFFDYLIAVRQAALFYNPGYIRDNPVASEKLLGYRRDAVAAILGNLYILAGALRSQRKVPRYLPNAGAARRKLLLRTIEIEDEIAAQAERIGSFNTRWSDIHSFSFNESLTGCIAQLEELEELTKLIVGEQGDMKSFDDDLKEEPVDQLRSNPP</sequence>
<feature type="transmembrane region" description="Helical" evidence="6">
    <location>
        <begin position="829"/>
        <end position="850"/>
    </location>
</feature>
<proteinExistence type="predicted"/>
<evidence type="ECO:0000256" key="3">
    <source>
        <dbReference type="ARBA" id="ARBA00022989"/>
    </source>
</evidence>
<evidence type="ECO:0000256" key="6">
    <source>
        <dbReference type="SAM" id="Phobius"/>
    </source>
</evidence>
<dbReference type="Pfam" id="PF13515">
    <property type="entry name" value="FUSC_2"/>
    <property type="match status" value="1"/>
</dbReference>
<reference evidence="9 10" key="1">
    <citation type="submission" date="2019-06" db="EMBL/GenBank/DDBJ databases">
        <authorList>
            <person name="Broberg M."/>
        </authorList>
    </citation>
    <scope>NUCLEOTIDE SEQUENCE [LARGE SCALE GENOMIC DNA]</scope>
</reference>
<feature type="transmembrane region" description="Helical" evidence="6">
    <location>
        <begin position="285"/>
        <end position="307"/>
    </location>
</feature>
<dbReference type="PANTHER" id="PTHR47804">
    <property type="entry name" value="60S RIBOSOMAL PROTEIN L19"/>
    <property type="match status" value="1"/>
</dbReference>
<feature type="domain" description="Putative ER transporter 6TM N-terminal" evidence="7">
    <location>
        <begin position="150"/>
        <end position="221"/>
    </location>
</feature>
<evidence type="ECO:0000256" key="2">
    <source>
        <dbReference type="ARBA" id="ARBA00022692"/>
    </source>
</evidence>
<feature type="transmembrane region" description="Helical" evidence="6">
    <location>
        <begin position="743"/>
        <end position="761"/>
    </location>
</feature>
<organism evidence="9 10">
    <name type="scientific">Bionectria ochroleuca</name>
    <name type="common">Gliocladium roseum</name>
    <dbReference type="NCBI Taxonomy" id="29856"/>
    <lineage>
        <taxon>Eukaryota</taxon>
        <taxon>Fungi</taxon>
        <taxon>Dikarya</taxon>
        <taxon>Ascomycota</taxon>
        <taxon>Pezizomycotina</taxon>
        <taxon>Sordariomycetes</taxon>
        <taxon>Hypocreomycetidae</taxon>
        <taxon>Hypocreales</taxon>
        <taxon>Bionectriaceae</taxon>
        <taxon>Clonostachys</taxon>
    </lineage>
</organism>
<dbReference type="InterPro" id="IPR018823">
    <property type="entry name" value="ArAE_2_N"/>
</dbReference>
<feature type="transmembrane region" description="Helical" evidence="6">
    <location>
        <begin position="225"/>
        <end position="245"/>
    </location>
</feature>
<feature type="transmembrane region" description="Helical" evidence="6">
    <location>
        <begin position="768"/>
        <end position="786"/>
    </location>
</feature>
<feature type="domain" description="Integral membrane bound transporter" evidence="8">
    <location>
        <begin position="689"/>
        <end position="792"/>
    </location>
</feature>
<feature type="transmembrane region" description="Helical" evidence="6">
    <location>
        <begin position="252"/>
        <end position="273"/>
    </location>
</feature>
<protein>
    <recommendedName>
        <fullName evidence="11">ER transporter 6TM N-terminal domain-containing protein</fullName>
    </recommendedName>
</protein>
<evidence type="ECO:0000259" key="7">
    <source>
        <dbReference type="Pfam" id="PF10337"/>
    </source>
</evidence>
<feature type="transmembrane region" description="Helical" evidence="6">
    <location>
        <begin position="792"/>
        <end position="817"/>
    </location>
</feature>
<evidence type="ECO:0000256" key="5">
    <source>
        <dbReference type="SAM" id="MobiDB-lite"/>
    </source>
</evidence>
<keyword evidence="4 6" id="KW-0472">Membrane</keyword>
<dbReference type="EMBL" id="CABFNS010000898">
    <property type="protein sequence ID" value="VUC34909.1"/>
    <property type="molecule type" value="Genomic_DNA"/>
</dbReference>
<comment type="subcellular location">
    <subcellularLocation>
        <location evidence="1">Membrane</location>
        <topology evidence="1">Multi-pass membrane protein</topology>
    </subcellularLocation>
</comment>
<evidence type="ECO:0000313" key="9">
    <source>
        <dbReference type="EMBL" id="VUC34909.1"/>
    </source>
</evidence>
<evidence type="ECO:0000256" key="4">
    <source>
        <dbReference type="ARBA" id="ARBA00023136"/>
    </source>
</evidence>
<keyword evidence="3 6" id="KW-1133">Transmembrane helix</keyword>
<feature type="transmembrane region" description="Helical" evidence="6">
    <location>
        <begin position="718"/>
        <end position="737"/>
    </location>
</feature>
<feature type="region of interest" description="Disordered" evidence="5">
    <location>
        <begin position="607"/>
        <end position="646"/>
    </location>
</feature>
<gene>
    <name evidence="9" type="ORF">CLO192961_LOCUS398888</name>
</gene>
<dbReference type="Proteomes" id="UP000766486">
    <property type="component" value="Unassembled WGS sequence"/>
</dbReference>